<evidence type="ECO:0000313" key="3">
    <source>
        <dbReference type="Proteomes" id="UP001597034"/>
    </source>
</evidence>
<evidence type="ECO:0000256" key="1">
    <source>
        <dbReference type="HAMAP-Rule" id="MF_00336"/>
    </source>
</evidence>
<comment type="caution">
    <text evidence="2">The sequence shown here is derived from an EMBL/GenBank/DDBJ whole genome shotgun (WGS) entry which is preliminary data.</text>
</comment>
<dbReference type="SUPFAM" id="SSF52540">
    <property type="entry name" value="P-loop containing nucleoside triphosphate hydrolases"/>
    <property type="match status" value="1"/>
</dbReference>
<name>A0ABD6DJX3_9EURY</name>
<gene>
    <name evidence="1 2" type="primary">bioD</name>
    <name evidence="2" type="ORF">ACFSBL_11945</name>
</gene>
<feature type="binding site" evidence="1">
    <location>
        <begin position="106"/>
        <end position="109"/>
    </location>
    <ligand>
        <name>ATP</name>
        <dbReference type="ChEBI" id="CHEBI:30616"/>
    </ligand>
</feature>
<dbReference type="GO" id="GO:0005737">
    <property type="term" value="C:cytoplasm"/>
    <property type="evidence" value="ECO:0007669"/>
    <property type="project" value="UniProtKB-SubCell"/>
</dbReference>
<comment type="caution">
    <text evidence="1">Lacks conserved residue(s) required for the propagation of feature annotation.</text>
</comment>
<feature type="binding site" evidence="1">
    <location>
        <position position="47"/>
    </location>
    <ligand>
        <name>Mg(2+)</name>
        <dbReference type="ChEBI" id="CHEBI:18420"/>
    </ligand>
</feature>
<evidence type="ECO:0000313" key="2">
    <source>
        <dbReference type="EMBL" id="MFD1646393.1"/>
    </source>
</evidence>
<feature type="binding site" evidence="1">
    <location>
        <begin position="166"/>
        <end position="167"/>
    </location>
    <ligand>
        <name>ATP</name>
        <dbReference type="ChEBI" id="CHEBI:30616"/>
    </ligand>
</feature>
<feature type="binding site" evidence="1">
    <location>
        <position position="15"/>
    </location>
    <ligand>
        <name>Mg(2+)</name>
        <dbReference type="ChEBI" id="CHEBI:18420"/>
    </ligand>
</feature>
<dbReference type="PANTHER" id="PTHR43210:SF5">
    <property type="entry name" value="DETHIOBIOTIN SYNTHETASE"/>
    <property type="match status" value="1"/>
</dbReference>
<comment type="similarity">
    <text evidence="1">Belongs to the dethiobiotin synthetase family.</text>
</comment>
<keyword evidence="3" id="KW-1185">Reference proteome</keyword>
<dbReference type="Proteomes" id="UP001597034">
    <property type="component" value="Unassembled WGS sequence"/>
</dbReference>
<dbReference type="GO" id="GO:0005524">
    <property type="term" value="F:ATP binding"/>
    <property type="evidence" value="ECO:0007669"/>
    <property type="project" value="UniProtKB-UniRule"/>
</dbReference>
<sequence>MSLAVVGTDTGVGKTVVTAGVTGVLRAAGVDARAVKPYQTGFPPDDDAAFVQAACDDEAAATCLGRLEPPLAPRVAAEREGTALDYADLRSRTADALDAATVGVLEGIGGLRVPLTGDHDVLDLVADCGCEALLVARSGLGTLNHTALSVDALDAAGVPVQGVVLNEWAGETVAERTNPAELERMTGLPVETMPPAAIDEPTDAVSFVDAHLPDSFLPTP</sequence>
<dbReference type="GO" id="GO:0009102">
    <property type="term" value="P:biotin biosynthetic process"/>
    <property type="evidence" value="ECO:0007669"/>
    <property type="project" value="UniProtKB-UniRule"/>
</dbReference>
<keyword evidence="1" id="KW-0479">Metal-binding</keyword>
<reference evidence="2 3" key="1">
    <citation type="journal article" date="2019" name="Int. J. Syst. Evol. Microbiol.">
        <title>The Global Catalogue of Microorganisms (GCM) 10K type strain sequencing project: providing services to taxonomists for standard genome sequencing and annotation.</title>
        <authorList>
            <consortium name="The Broad Institute Genomics Platform"/>
            <consortium name="The Broad Institute Genome Sequencing Center for Infectious Disease"/>
            <person name="Wu L."/>
            <person name="Ma J."/>
        </authorList>
    </citation>
    <scope>NUCLEOTIDE SEQUENCE [LARGE SCALE GENOMIC DNA]</scope>
    <source>
        <strain evidence="2 3">CGMCC 1.10390</strain>
    </source>
</reference>
<dbReference type="PIRSF" id="PIRSF006755">
    <property type="entry name" value="DTB_synth"/>
    <property type="match status" value="1"/>
</dbReference>
<comment type="subcellular location">
    <subcellularLocation>
        <location evidence="1">Cytoplasm</location>
    </subcellularLocation>
</comment>
<dbReference type="PANTHER" id="PTHR43210">
    <property type="entry name" value="DETHIOBIOTIN SYNTHETASE"/>
    <property type="match status" value="1"/>
</dbReference>
<feature type="binding site" evidence="1">
    <location>
        <begin position="11"/>
        <end position="16"/>
    </location>
    <ligand>
        <name>ATP</name>
        <dbReference type="ChEBI" id="CHEBI:30616"/>
    </ligand>
</feature>
<keyword evidence="1 2" id="KW-0436">Ligase</keyword>
<dbReference type="NCBIfam" id="TIGR00347">
    <property type="entry name" value="bioD"/>
    <property type="match status" value="1"/>
</dbReference>
<dbReference type="CDD" id="cd03109">
    <property type="entry name" value="DTBS"/>
    <property type="match status" value="1"/>
</dbReference>
<keyword evidence="1" id="KW-0963">Cytoplasm</keyword>
<dbReference type="GO" id="GO:0000287">
    <property type="term" value="F:magnesium ion binding"/>
    <property type="evidence" value="ECO:0007669"/>
    <property type="project" value="UniProtKB-UniRule"/>
</dbReference>
<keyword evidence="1" id="KW-0460">Magnesium</keyword>
<dbReference type="HAMAP" id="MF_00336">
    <property type="entry name" value="BioD"/>
    <property type="match status" value="1"/>
</dbReference>
<keyword evidence="1" id="KW-0067">ATP-binding</keyword>
<comment type="cofactor">
    <cofactor evidence="1">
        <name>Mg(2+)</name>
        <dbReference type="ChEBI" id="CHEBI:18420"/>
    </cofactor>
</comment>
<dbReference type="InterPro" id="IPR004472">
    <property type="entry name" value="DTB_synth_BioD"/>
</dbReference>
<dbReference type="EMBL" id="JBHUDO010000002">
    <property type="protein sequence ID" value="MFD1646393.1"/>
    <property type="molecule type" value="Genomic_DNA"/>
</dbReference>
<protein>
    <recommendedName>
        <fullName evidence="1">ATP-dependent dethiobiotin synthetase BioD</fullName>
        <ecNumber evidence="1">6.3.3.3</ecNumber>
    </recommendedName>
    <alternativeName>
        <fullName evidence="1">DTB synthetase</fullName>
        <shortName evidence="1">DTBS</shortName>
    </alternativeName>
    <alternativeName>
        <fullName evidence="1">Dethiobiotin synthase</fullName>
    </alternativeName>
</protein>
<dbReference type="Pfam" id="PF13500">
    <property type="entry name" value="AAA_26"/>
    <property type="match status" value="1"/>
</dbReference>
<comment type="subunit">
    <text evidence="1">Homodimer.</text>
</comment>
<dbReference type="RefSeq" id="WP_256398086.1">
    <property type="nucleotide sequence ID" value="NZ_JANHJR010000001.1"/>
</dbReference>
<feature type="active site" evidence="1">
    <location>
        <position position="36"/>
    </location>
</feature>
<feature type="binding site" evidence="1">
    <location>
        <position position="47"/>
    </location>
    <ligand>
        <name>ATP</name>
        <dbReference type="ChEBI" id="CHEBI:30616"/>
    </ligand>
</feature>
<keyword evidence="1" id="KW-0093">Biotin biosynthesis</keyword>
<organism evidence="2 3">
    <name type="scientific">Haloarchaeobius litoreus</name>
    <dbReference type="NCBI Taxonomy" id="755306"/>
    <lineage>
        <taxon>Archaea</taxon>
        <taxon>Methanobacteriati</taxon>
        <taxon>Methanobacteriota</taxon>
        <taxon>Stenosarchaea group</taxon>
        <taxon>Halobacteria</taxon>
        <taxon>Halobacteriales</taxon>
        <taxon>Halorubellaceae</taxon>
        <taxon>Haloarchaeobius</taxon>
    </lineage>
</organism>
<dbReference type="InterPro" id="IPR027417">
    <property type="entry name" value="P-loop_NTPase"/>
</dbReference>
<keyword evidence="1" id="KW-0547">Nucleotide-binding</keyword>
<feature type="binding site" evidence="1">
    <location>
        <position position="40"/>
    </location>
    <ligand>
        <name>substrate</name>
    </ligand>
</feature>
<accession>A0ABD6DJX3</accession>
<dbReference type="GO" id="GO:0004141">
    <property type="term" value="F:dethiobiotin synthase activity"/>
    <property type="evidence" value="ECO:0007669"/>
    <property type="project" value="UniProtKB-UniRule"/>
</dbReference>
<feature type="binding site" evidence="1">
    <location>
        <position position="106"/>
    </location>
    <ligand>
        <name>Mg(2+)</name>
        <dbReference type="ChEBI" id="CHEBI:18420"/>
    </ligand>
</feature>
<comment type="pathway">
    <text evidence="1">Cofactor biosynthesis; biotin biosynthesis; biotin from 7,8-diaminononanoate: step 1/2.</text>
</comment>
<dbReference type="EC" id="6.3.3.3" evidence="1"/>
<proteinExistence type="inferred from homology"/>
<dbReference type="AlphaFoldDB" id="A0ABD6DJX3"/>
<comment type="function">
    <text evidence="1">Catalyzes a mechanistically unusual reaction, the ATP-dependent insertion of CO2 between the N7 and N8 nitrogen atoms of 7,8-diaminopelargonic acid (DAPA, also called 7,8-diammoniononanoate) to form a ureido ring.</text>
</comment>
<dbReference type="Gene3D" id="3.40.50.300">
    <property type="entry name" value="P-loop containing nucleotide triphosphate hydrolases"/>
    <property type="match status" value="1"/>
</dbReference>
<comment type="catalytic activity">
    <reaction evidence="1">
        <text>(7R,8S)-7,8-diammoniononanoate + CO2 + ATP = (4R,5S)-dethiobiotin + ADP + phosphate + 3 H(+)</text>
        <dbReference type="Rhea" id="RHEA:15805"/>
        <dbReference type="ChEBI" id="CHEBI:15378"/>
        <dbReference type="ChEBI" id="CHEBI:16526"/>
        <dbReference type="ChEBI" id="CHEBI:30616"/>
        <dbReference type="ChEBI" id="CHEBI:43474"/>
        <dbReference type="ChEBI" id="CHEBI:149469"/>
        <dbReference type="ChEBI" id="CHEBI:149473"/>
        <dbReference type="ChEBI" id="CHEBI:456216"/>
        <dbReference type="EC" id="6.3.3.3"/>
    </reaction>
</comment>